<feature type="region of interest" description="Disordered" evidence="1">
    <location>
        <begin position="494"/>
        <end position="575"/>
    </location>
</feature>
<dbReference type="KEGG" id="kpin:30173764"/>
<feature type="compositionally biased region" description="Polar residues" evidence="1">
    <location>
        <begin position="806"/>
        <end position="833"/>
    </location>
</feature>
<evidence type="ECO:0000256" key="1">
    <source>
        <dbReference type="SAM" id="MobiDB-lite"/>
    </source>
</evidence>
<protein>
    <submittedName>
        <fullName evidence="2">Uncharacterized protein</fullName>
    </submittedName>
</protein>
<feature type="compositionally biased region" description="Polar residues" evidence="1">
    <location>
        <begin position="437"/>
        <end position="452"/>
    </location>
</feature>
<feature type="compositionally biased region" description="Basic and acidic residues" evidence="1">
    <location>
        <begin position="414"/>
        <end position="424"/>
    </location>
</feature>
<name>A0A1B9HZB9_9TREE</name>
<evidence type="ECO:0000313" key="4">
    <source>
        <dbReference type="Proteomes" id="UP000094020"/>
    </source>
</evidence>
<evidence type="ECO:0000313" key="3">
    <source>
        <dbReference type="EMBL" id="WWC73097.1"/>
    </source>
</evidence>
<dbReference type="Proteomes" id="UP000094020">
    <property type="component" value="Chromosome 10"/>
</dbReference>
<reference evidence="2" key="3">
    <citation type="submission" date="2016-07" db="EMBL/GenBank/DDBJ databases">
        <title>Evolution of pathogenesis and genome organization in the Tremellales.</title>
        <authorList>
            <person name="Cuomo C."/>
            <person name="Litvintseva A."/>
            <person name="Heitman J."/>
            <person name="Chen Y."/>
            <person name="Sun S."/>
            <person name="Springer D."/>
            <person name="Dromer F."/>
            <person name="Young S."/>
            <person name="Zeng Q."/>
            <person name="Chapman S."/>
            <person name="Gujja S."/>
            <person name="Saif S."/>
            <person name="Birren B."/>
        </authorList>
    </citation>
    <scope>NUCLEOTIDE SEQUENCE</scope>
    <source>
        <strain evidence="2">CBS 10737</strain>
    </source>
</reference>
<feature type="compositionally biased region" description="Polar residues" evidence="1">
    <location>
        <begin position="510"/>
        <end position="522"/>
    </location>
</feature>
<dbReference type="OrthoDB" id="10652785at2759"/>
<dbReference type="EMBL" id="CP144528">
    <property type="protein sequence ID" value="WWC73097.1"/>
    <property type="molecule type" value="Genomic_DNA"/>
</dbReference>
<dbReference type="AlphaFoldDB" id="A0A1B9HZB9"/>
<gene>
    <name evidence="2" type="ORF">I206_05395</name>
    <name evidence="3" type="ORF">I206_107062</name>
</gene>
<dbReference type="RefSeq" id="XP_019009834.1">
    <property type="nucleotide sequence ID" value="XM_019157116.1"/>
</dbReference>
<dbReference type="EMBL" id="KI894013">
    <property type="protein sequence ID" value="OCF48615.1"/>
    <property type="molecule type" value="Genomic_DNA"/>
</dbReference>
<evidence type="ECO:0000313" key="2">
    <source>
        <dbReference type="EMBL" id="OCF48615.1"/>
    </source>
</evidence>
<dbReference type="GeneID" id="30173764"/>
<feature type="region of interest" description="Disordered" evidence="1">
    <location>
        <begin position="400"/>
        <end position="459"/>
    </location>
</feature>
<reference evidence="2" key="1">
    <citation type="submission" date="2013-07" db="EMBL/GenBank/DDBJ databases">
        <title>The Genome Sequence of Cryptococcus pinus CBS10737.</title>
        <authorList>
            <consortium name="The Broad Institute Genome Sequencing Platform"/>
            <person name="Cuomo C."/>
            <person name="Litvintseva A."/>
            <person name="Chen Y."/>
            <person name="Heitman J."/>
            <person name="Sun S."/>
            <person name="Springer D."/>
            <person name="Dromer F."/>
            <person name="Young S.K."/>
            <person name="Zeng Q."/>
            <person name="Gargeya S."/>
            <person name="Fitzgerald M."/>
            <person name="Abouelleil A."/>
            <person name="Alvarado L."/>
            <person name="Berlin A.M."/>
            <person name="Chapman S.B."/>
            <person name="Dewar J."/>
            <person name="Goldberg J."/>
            <person name="Griggs A."/>
            <person name="Gujja S."/>
            <person name="Hansen M."/>
            <person name="Howarth C."/>
            <person name="Imamovic A."/>
            <person name="Larimer J."/>
            <person name="McCowan C."/>
            <person name="Murphy C."/>
            <person name="Pearson M."/>
            <person name="Priest M."/>
            <person name="Roberts A."/>
            <person name="Saif S."/>
            <person name="Shea T."/>
            <person name="Sykes S."/>
            <person name="Wortman J."/>
            <person name="Nusbaum C."/>
            <person name="Birren B."/>
        </authorList>
    </citation>
    <scope>NUCLEOTIDE SEQUENCE [LARGE SCALE GENOMIC DNA]</scope>
    <source>
        <strain evidence="2">CBS 10737</strain>
    </source>
</reference>
<reference evidence="3" key="4">
    <citation type="submission" date="2024-02" db="EMBL/GenBank/DDBJ databases">
        <title>Comparative genomics of Cryptococcus and Kwoniella reveals pathogenesis evolution and contrasting modes of karyotype evolution via chromosome fusion or intercentromeric recombination.</title>
        <authorList>
            <person name="Coelho M.A."/>
            <person name="David-Palma M."/>
            <person name="Shea T."/>
            <person name="Bowers K."/>
            <person name="McGinley-Smith S."/>
            <person name="Mohammad A.W."/>
            <person name="Gnirke A."/>
            <person name="Yurkov A.M."/>
            <person name="Nowrousian M."/>
            <person name="Sun S."/>
            <person name="Cuomo C.A."/>
            <person name="Heitman J."/>
        </authorList>
    </citation>
    <scope>NUCLEOTIDE SEQUENCE</scope>
    <source>
        <strain evidence="3">CBS 10737</strain>
    </source>
</reference>
<sequence>MAAPQSSQLSPFHKLSTSMPMVSAQSYTTRVSPDDLAPVTLPRHNTQILYTCDSNRALPYNSSSIDRSFSQLTKRKSSAKALANSSVFTHEKRRRISHSGLSFGTASSDTRSADILIAKVRADQEFDDFICTGYKPALISRTERYHSTTAIAKEESFVGNKSGTSKSPGFDAGQLVEGVCAGGAECSFGGSSDLRMNGNTSIPTSTPLLHIPTTVRPLLSINPIIRARPRWVTQPVVHEDEVLLDEGEDGKLRVEDGTSEGEEVFEADEESERLKFVPRPAQDIDDEQDELVDDEVSVKEEEVSHLEASSEVTKQTVIEQVISTNMISHLKSSTTLDISSVSPSTSNLLTPVSQPLDATLTSTTPRFAPSASDIDEDLPASHFTSTIAIPYRSVSIRATPRPVDIPSSEPPEPVLEHSDSDESALHPIDSVHLGGDTNHTTPLPLTAESASSAVPDVNRSDETKLKRLECFVELPSFRQTRKAAYVRICQNFSASEETHRSDSSPASSSVNDDYGSSASTDSPFIEADEILGVNVRPTSPNEKKKTKKRKRNDRVIPDMSGTPNKRPRLESNLKSEYKGADLTVEEMLSRGRETSFHDSWLKPRSTPYKGGRRDRAIRLKRCQLLAGGYRLLLKRSPNNLLRRYVVCMRPDNLGEKYKHTIQKVHKLVSRSGGSVIDDQRQVAESSDSKAIIITDSDGESQPLKAERNPHSTYSMDLLQFLLWYDRKYTKFSSGKVSDQSTLTYETSTMIAEALDYTLSQPESHDGPRAAKTTTTRHVRFAPIPEDSFYGRLDLRSRQIHPIESRGSYQTTSRSDSCTLQPSVSNTAPSNSPVHQLDRAHISLETTNSAKRDPAQCISSLLRKATGHTISNKWLARLGGANATDLSQSRRSSVREHHKGKYELYRIACFELAFNEMKKWVGYTDILKGHAVRERVGGELVRLKRESSIGRVTEYAGGQIGDTLAMIDQPIWIHDVKEMTELEFYQYVYRLYRVSSFLPEEIAMHLP</sequence>
<organism evidence="2">
    <name type="scientific">Kwoniella pini CBS 10737</name>
    <dbReference type="NCBI Taxonomy" id="1296096"/>
    <lineage>
        <taxon>Eukaryota</taxon>
        <taxon>Fungi</taxon>
        <taxon>Dikarya</taxon>
        <taxon>Basidiomycota</taxon>
        <taxon>Agaricomycotina</taxon>
        <taxon>Tremellomycetes</taxon>
        <taxon>Tremellales</taxon>
        <taxon>Cryptococcaceae</taxon>
        <taxon>Kwoniella</taxon>
    </lineage>
</organism>
<accession>A0A1B9HZB9</accession>
<proteinExistence type="predicted"/>
<feature type="region of interest" description="Disordered" evidence="1">
    <location>
        <begin position="800"/>
        <end position="834"/>
    </location>
</feature>
<reference evidence="3" key="2">
    <citation type="submission" date="2013-07" db="EMBL/GenBank/DDBJ databases">
        <authorList>
            <consortium name="The Broad Institute Genome Sequencing Platform"/>
            <person name="Cuomo C."/>
            <person name="Litvintseva A."/>
            <person name="Chen Y."/>
            <person name="Heitman J."/>
            <person name="Sun S."/>
            <person name="Springer D."/>
            <person name="Dromer F."/>
            <person name="Young S.K."/>
            <person name="Zeng Q."/>
            <person name="Gargeya S."/>
            <person name="Fitzgerald M."/>
            <person name="Abouelleil A."/>
            <person name="Alvarado L."/>
            <person name="Berlin A.M."/>
            <person name="Chapman S.B."/>
            <person name="Dewar J."/>
            <person name="Goldberg J."/>
            <person name="Griggs A."/>
            <person name="Gujja S."/>
            <person name="Hansen M."/>
            <person name="Howarth C."/>
            <person name="Imamovic A."/>
            <person name="Larimer J."/>
            <person name="McCowan C."/>
            <person name="Murphy C."/>
            <person name="Pearson M."/>
            <person name="Priest M."/>
            <person name="Roberts A."/>
            <person name="Saif S."/>
            <person name="Shea T."/>
            <person name="Sykes S."/>
            <person name="Wortman J."/>
            <person name="Nusbaum C."/>
            <person name="Birren B."/>
        </authorList>
    </citation>
    <scope>NUCLEOTIDE SEQUENCE</scope>
    <source>
        <strain evidence="3">CBS 10737</strain>
    </source>
</reference>
<keyword evidence="4" id="KW-1185">Reference proteome</keyword>